<evidence type="ECO:0000313" key="3">
    <source>
        <dbReference type="Proteomes" id="UP000285232"/>
    </source>
</evidence>
<name>A0A419RSW8_9SPHN</name>
<proteinExistence type="predicted"/>
<dbReference type="Pfam" id="PF05729">
    <property type="entry name" value="NACHT"/>
    <property type="match status" value="1"/>
</dbReference>
<keyword evidence="3" id="KW-1185">Reference proteome</keyword>
<dbReference type="SUPFAM" id="SSF52540">
    <property type="entry name" value="P-loop containing nucleoside triphosphate hydrolases"/>
    <property type="match status" value="1"/>
</dbReference>
<dbReference type="Proteomes" id="UP000285232">
    <property type="component" value="Unassembled WGS sequence"/>
</dbReference>
<dbReference type="OrthoDB" id="2081291at2"/>
<dbReference type="InterPro" id="IPR027417">
    <property type="entry name" value="P-loop_NTPase"/>
</dbReference>
<dbReference type="EMBL" id="RAHX01000001">
    <property type="protein sequence ID" value="RJY08891.1"/>
    <property type="molecule type" value="Genomic_DNA"/>
</dbReference>
<gene>
    <name evidence="2" type="ORF">D6201_05525</name>
</gene>
<dbReference type="AlphaFoldDB" id="A0A419RSW8"/>
<protein>
    <submittedName>
        <fullName evidence="2">NACHT domain-containing protein</fullName>
    </submittedName>
</protein>
<evidence type="ECO:0000313" key="2">
    <source>
        <dbReference type="EMBL" id="RJY08891.1"/>
    </source>
</evidence>
<feature type="domain" description="NACHT" evidence="1">
    <location>
        <begin position="103"/>
        <end position="249"/>
    </location>
</feature>
<dbReference type="InterPro" id="IPR007111">
    <property type="entry name" value="NACHT_NTPase"/>
</dbReference>
<sequence length="612" mass="68642">MALGEAAAAAAAVKVVDAAAPRLLTRVGRRVSKSVERTKVLLTKTFQNHLEASNFRARWVKTIVSKDKPVDLENIYVGLLLENEVDGLIADSDIDPTENPGSRVIVSGTGGAGKTVLMKKLLLDGFENRQGLIPLFVELRNLSFDGEIPLAKLIFENLADEGGPEGYSLFETALEEGLFPIFLDGFDEINPNLIDGATKQISKFSRKYKKCSIIISTRPGTGIHSLTDYSVYHLQPLSKEQALELIEKTRFEAVSKSKFLTALKDGLYEKHQSMMSIPILVVMMLLTFRSYGEIPSRMTVFYSQAFDTLYSIHDAEGKESYKRVHDSGLPPDQFRLVLNAFCYSSLCEYEIEFNRESLELFVSKGIRIARAECSTKEYISDLIKNVCVLQPDGLSYLFVHRSFQEYFAATFVSRYSGKKPFAAYDQLIRMTGPDLHQMLVEIDRPKLYRQWLLPKLEKYYETLDAMKSKSAIEKFNLFAASLVVRTSDYAIPYGMARTDFTIEGLTLAHMTDTTISPATLIQGVKFSDQDLKKIQGIAKKTPPRSISKGDGTGAVVQIARHYIQLSKNEVSMIGRSNFDGLFRAYLSAVEDQLSKIREIVAKDVIVEDLIFD</sequence>
<comment type="caution">
    <text evidence="2">The sequence shown here is derived from an EMBL/GenBank/DDBJ whole genome shotgun (WGS) entry which is preliminary data.</text>
</comment>
<dbReference type="PANTHER" id="PTHR46312:SF2">
    <property type="entry name" value="NUCLEOTIDE-BINDING OLIGOMERIZATION DOMAIN-CONTAINING PROTEIN 2-LIKE"/>
    <property type="match status" value="1"/>
</dbReference>
<dbReference type="RefSeq" id="WP_120047904.1">
    <property type="nucleotide sequence ID" value="NZ_RAHX01000001.1"/>
</dbReference>
<evidence type="ECO:0000259" key="1">
    <source>
        <dbReference type="Pfam" id="PF05729"/>
    </source>
</evidence>
<reference evidence="2 3" key="1">
    <citation type="journal article" date="2017" name="Int. J. Syst. Evol. Microbiol.">
        <title>Erythrobacter aquimixticola sp. nov., isolated from the junction between the ocean and a freshwater spring.</title>
        <authorList>
            <person name="Park S."/>
            <person name="Jung Y.T."/>
            <person name="Choi S.J."/>
            <person name="Yoon J.H."/>
        </authorList>
    </citation>
    <scope>NUCLEOTIDE SEQUENCE [LARGE SCALE GENOMIC DNA]</scope>
    <source>
        <strain evidence="2 3">JSSK-14</strain>
    </source>
</reference>
<accession>A0A419RSW8</accession>
<dbReference type="PANTHER" id="PTHR46312">
    <property type="entry name" value="NACHT DOMAIN-CONTAINING PROTEIN"/>
    <property type="match status" value="1"/>
</dbReference>
<organism evidence="2 3">
    <name type="scientific">Aurantiacibacter aquimixticola</name>
    <dbReference type="NCBI Taxonomy" id="1958945"/>
    <lineage>
        <taxon>Bacteria</taxon>
        <taxon>Pseudomonadati</taxon>
        <taxon>Pseudomonadota</taxon>
        <taxon>Alphaproteobacteria</taxon>
        <taxon>Sphingomonadales</taxon>
        <taxon>Erythrobacteraceae</taxon>
        <taxon>Aurantiacibacter</taxon>
    </lineage>
</organism>
<dbReference type="Gene3D" id="3.40.50.300">
    <property type="entry name" value="P-loop containing nucleotide triphosphate hydrolases"/>
    <property type="match status" value="1"/>
</dbReference>